<reference evidence="3" key="1">
    <citation type="submission" date="2021-01" db="EMBL/GenBank/DDBJ databases">
        <authorList>
            <person name="Corre E."/>
            <person name="Pelletier E."/>
            <person name="Niang G."/>
            <person name="Scheremetjew M."/>
            <person name="Finn R."/>
            <person name="Kale V."/>
            <person name="Holt S."/>
            <person name="Cochrane G."/>
            <person name="Meng A."/>
            <person name="Brown T."/>
            <person name="Cohen L."/>
        </authorList>
    </citation>
    <scope>NUCLEOTIDE SEQUENCE</scope>
    <source>
        <strain evidence="3">CCMP147</strain>
    </source>
</reference>
<dbReference type="SUPFAM" id="SSF50965">
    <property type="entry name" value="Galactose oxidase, central domain"/>
    <property type="match status" value="1"/>
</dbReference>
<keyword evidence="2" id="KW-0812">Transmembrane</keyword>
<gene>
    <name evidence="3" type="ORF">TDUB1175_LOCUS17516</name>
</gene>
<feature type="region of interest" description="Disordered" evidence="1">
    <location>
        <begin position="221"/>
        <end position="307"/>
    </location>
</feature>
<evidence type="ECO:0000313" key="3">
    <source>
        <dbReference type="EMBL" id="CAD8318780.1"/>
    </source>
</evidence>
<dbReference type="EMBL" id="HBED01035014">
    <property type="protein sequence ID" value="CAD8318780.1"/>
    <property type="molecule type" value="Transcribed_RNA"/>
</dbReference>
<dbReference type="SUPFAM" id="SSF101908">
    <property type="entry name" value="Putative isomerase YbhE"/>
    <property type="match status" value="1"/>
</dbReference>
<accession>A0A7R9WBR3</accession>
<keyword evidence="2" id="KW-1133">Transmembrane helix</keyword>
<feature type="region of interest" description="Disordered" evidence="1">
    <location>
        <begin position="326"/>
        <end position="347"/>
    </location>
</feature>
<dbReference type="InterPro" id="IPR011043">
    <property type="entry name" value="Gal_Oxase/kelch_b-propeller"/>
</dbReference>
<organism evidence="3">
    <name type="scientific">Pseudictyota dubia</name>
    <dbReference type="NCBI Taxonomy" id="2749911"/>
    <lineage>
        <taxon>Eukaryota</taxon>
        <taxon>Sar</taxon>
        <taxon>Stramenopiles</taxon>
        <taxon>Ochrophyta</taxon>
        <taxon>Bacillariophyta</taxon>
        <taxon>Mediophyceae</taxon>
        <taxon>Biddulphiophycidae</taxon>
        <taxon>Eupodiscales</taxon>
        <taxon>Odontellaceae</taxon>
        <taxon>Pseudictyota</taxon>
    </lineage>
</organism>
<name>A0A7R9WBR3_9STRA</name>
<protein>
    <submittedName>
        <fullName evidence="3">Uncharacterized protein</fullName>
    </submittedName>
</protein>
<dbReference type="AlphaFoldDB" id="A0A7R9WBR3"/>
<feature type="compositionally biased region" description="Basic and acidic residues" evidence="1">
    <location>
        <begin position="293"/>
        <end position="306"/>
    </location>
</feature>
<evidence type="ECO:0000256" key="2">
    <source>
        <dbReference type="SAM" id="Phobius"/>
    </source>
</evidence>
<proteinExistence type="predicted"/>
<feature type="region of interest" description="Disordered" evidence="1">
    <location>
        <begin position="1"/>
        <end position="72"/>
    </location>
</feature>
<sequence>MSDPNKKSTITGRIISETTDSKALIPDEQNNEARAAQGLNKWRESAADAADTGSYRSVSPSPPVVDRSYDKASTPPTLTGVAYLSCLEGEDLGNPESRFVEGREVTDFGSILSESCNSAGIGILDIKHITAHDAKRNPVTSAKQQRSGPARREDAYLASIRGMWTNRMDLQHRRAVPSQCRFKPTGGKGLKICVVDTHSTGHQAAAGDVGTTCDETTRRALDNAHKPHNTDAVLTPSKAGLTYPLKEKKRPTPHFKDSTTPKKVLVPPPDPQFENVTHRQQQSSAPKSSSGRIDPHPDLHQEHRDGAASVTEDVVMLPGAGNDDYKQTSQQPGAFATPPRTSLHNGRSERIIPSSHEAEAYVSAKFVDEEEVIIARKEGAISVNFKNRRVKLCVALCFVVSFGGIISGVLVATRPSSSIHPFSTKQAQKWVSLPSPILGQKRYSSFGASVTLSSNGSSLVIGDDGACVAMVFKRDTDDIKADWQQWGETLLNPGDSWFSGTRFGSSTAMSSDGHIIAAGCPGCLNNSVGAKPDGLSYMESSGVNRTYYAVGPKGTVRVYKWDGAAWMPFAGNVFLEGYDAYDDYGSSIALSGDGSILAVGAPGAFSGQGCVNVYKSGSISGNATSDDAGEILETAVFQGAEKTEWGDGFGCSVAISRDGSTIAAASYEYVFIYRSEGFSWTQLGSPISFTEDNGTYSWSQCLDSALSQDGNILAFGLHGEDIVKIFQWNGTSWIQKGNSIRGACPGVASMTGTGSDFGASVAISDDGSVVASTGSVPCEDSSAFEWNGTDWAQRGDKISWTNAVLGDMGRFVLDFYLNVALSADGKTFAIGDPHYTHRGRVEVFRWL</sequence>
<feature type="transmembrane region" description="Helical" evidence="2">
    <location>
        <begin position="392"/>
        <end position="412"/>
    </location>
</feature>
<evidence type="ECO:0000256" key="1">
    <source>
        <dbReference type="SAM" id="MobiDB-lite"/>
    </source>
</evidence>
<feature type="compositionally biased region" description="Polar residues" evidence="1">
    <location>
        <begin position="274"/>
        <end position="291"/>
    </location>
</feature>
<keyword evidence="2" id="KW-0472">Membrane</keyword>